<protein>
    <recommendedName>
        <fullName evidence="2">DUF8129 domain-containing protein</fullName>
    </recommendedName>
</protein>
<dbReference type="InterPro" id="IPR047728">
    <property type="entry name" value="LipDrop-assoc"/>
</dbReference>
<feature type="compositionally biased region" description="Basic and acidic residues" evidence="1">
    <location>
        <begin position="99"/>
        <end position="110"/>
    </location>
</feature>
<dbReference type="Proteomes" id="UP000533598">
    <property type="component" value="Unassembled WGS sequence"/>
</dbReference>
<feature type="domain" description="DUF8129" evidence="2">
    <location>
        <begin position="189"/>
        <end position="229"/>
    </location>
</feature>
<reference evidence="3 4" key="1">
    <citation type="submission" date="2020-08" db="EMBL/GenBank/DDBJ databases">
        <title>Sequencing the genomes of 1000 actinobacteria strains.</title>
        <authorList>
            <person name="Klenk H.-P."/>
        </authorList>
    </citation>
    <scope>NUCLEOTIDE SEQUENCE [LARGE SCALE GENOMIC DNA]</scope>
    <source>
        <strain evidence="3 4">DSM 44230</strain>
    </source>
</reference>
<dbReference type="Pfam" id="PF26450">
    <property type="entry name" value="DUF8129"/>
    <property type="match status" value="1"/>
</dbReference>
<name>A0A7W7C3Z6_9PSEU</name>
<proteinExistence type="predicted"/>
<evidence type="ECO:0000313" key="4">
    <source>
        <dbReference type="Proteomes" id="UP000533598"/>
    </source>
</evidence>
<evidence type="ECO:0000259" key="2">
    <source>
        <dbReference type="Pfam" id="PF26450"/>
    </source>
</evidence>
<evidence type="ECO:0000256" key="1">
    <source>
        <dbReference type="SAM" id="MobiDB-lite"/>
    </source>
</evidence>
<dbReference type="NCBIfam" id="NF033649">
    <property type="entry name" value="LipDrop_Rv1109c"/>
    <property type="match status" value="1"/>
</dbReference>
<sequence length="234" mass="24814">MKPLPLPVRVAAGLAAAAVEQARKLPRSLAGLPVTVASTAMQLSMRAQQHVTELAIKGDEILATLRPAEETPEWATFDEDLDDAPAPPAVAEGLPGRKKAGEVTVERPDEPAANGAARLPGRPKAGEVTGTDEAERLPGRPKAGEVTGGVERLPGRQKAGEVTSAAEPSDVDEPADGPAGVPGYDDLSLAQVRARLRWLSVDQLEELLAYELTGRGREEFVRMLTRRIATVRES</sequence>
<dbReference type="EMBL" id="JACHMH010000001">
    <property type="protein sequence ID" value="MBB4674069.1"/>
    <property type="molecule type" value="Genomic_DNA"/>
</dbReference>
<dbReference type="InterPro" id="IPR058442">
    <property type="entry name" value="DUF8129"/>
</dbReference>
<accession>A0A7W7C3Z6</accession>
<organism evidence="3 4">
    <name type="scientific">Crossiella cryophila</name>
    <dbReference type="NCBI Taxonomy" id="43355"/>
    <lineage>
        <taxon>Bacteria</taxon>
        <taxon>Bacillati</taxon>
        <taxon>Actinomycetota</taxon>
        <taxon>Actinomycetes</taxon>
        <taxon>Pseudonocardiales</taxon>
        <taxon>Pseudonocardiaceae</taxon>
        <taxon>Crossiella</taxon>
    </lineage>
</organism>
<feature type="region of interest" description="Disordered" evidence="1">
    <location>
        <begin position="78"/>
        <end position="179"/>
    </location>
</feature>
<dbReference type="RefSeq" id="WP_185000105.1">
    <property type="nucleotide sequence ID" value="NZ_BAAAUI010000011.1"/>
</dbReference>
<comment type="caution">
    <text evidence="3">The sequence shown here is derived from an EMBL/GenBank/DDBJ whole genome shotgun (WGS) entry which is preliminary data.</text>
</comment>
<keyword evidence="4" id="KW-1185">Reference proteome</keyword>
<gene>
    <name evidence="3" type="ORF">HNR67_000187</name>
</gene>
<evidence type="ECO:0000313" key="3">
    <source>
        <dbReference type="EMBL" id="MBB4674069.1"/>
    </source>
</evidence>
<dbReference type="AlphaFoldDB" id="A0A7W7C3Z6"/>